<dbReference type="NCBIfam" id="TIGR04498">
    <property type="entry name" value="AbiV_defense"/>
    <property type="match status" value="1"/>
</dbReference>
<organism evidence="1 2">
    <name type="scientific">Agrobacterium tomkonis CFBP 6623</name>
    <dbReference type="NCBI Taxonomy" id="1183432"/>
    <lineage>
        <taxon>Bacteria</taxon>
        <taxon>Pseudomonadati</taxon>
        <taxon>Pseudomonadota</taxon>
        <taxon>Alphaproteobacteria</taxon>
        <taxon>Hyphomicrobiales</taxon>
        <taxon>Rhizobiaceae</taxon>
        <taxon>Rhizobium/Agrobacterium group</taxon>
        <taxon>Agrobacterium</taxon>
        <taxon>Agrobacterium tumefaciens complex</taxon>
    </lineage>
</organism>
<evidence type="ECO:0000313" key="2">
    <source>
        <dbReference type="Proteomes" id="UP000191988"/>
    </source>
</evidence>
<evidence type="ECO:0000313" key="1">
    <source>
        <dbReference type="EMBL" id="CUX65507.1"/>
    </source>
</evidence>
<sequence>MADSKASENEASLDALLQGAEKMFANAEQLFFEAELLAKAGAVARALCLHQISLEECSKVNNLGAWGVSLVLGLEVDQKKVLAAFARHSSKNKSNAYMLEPSEDEREARARGDWDAAMEAFRKAQDEFHRESNQNKNASFYVDWVGGEFVAPNERITSEMLEEITERNAEFLGYAQNGLKTLRTLTASPEVLRDVLSSLVEESEKLRAEKPDNLAEAMEAMLSRFLEAGKAKLREGFQ</sequence>
<gene>
    <name evidence="1" type="ORF">AGR3A_pa70101</name>
</gene>
<dbReference type="Proteomes" id="UP000191988">
    <property type="component" value="Unassembled WGS sequence"/>
</dbReference>
<protein>
    <recommendedName>
        <fullName evidence="3">AbiV family abortive infection protein</fullName>
    </recommendedName>
</protein>
<dbReference type="InterPro" id="IPR030987">
    <property type="entry name" value="AbiV"/>
</dbReference>
<evidence type="ECO:0008006" key="3">
    <source>
        <dbReference type="Google" id="ProtNLM"/>
    </source>
</evidence>
<dbReference type="RefSeq" id="WP_052760369.1">
    <property type="nucleotide sequence ID" value="NZ_LT009725.1"/>
</dbReference>
<name>A0A1S7SB35_9HYPH</name>
<dbReference type="Pfam" id="PF18728">
    <property type="entry name" value="HEPN_AbiV"/>
    <property type="match status" value="1"/>
</dbReference>
<reference evidence="2" key="1">
    <citation type="submission" date="2016-01" db="EMBL/GenBank/DDBJ databases">
        <authorList>
            <person name="Regsiter A."/>
            <person name="william w."/>
        </authorList>
    </citation>
    <scope>NUCLEOTIDE SEQUENCE [LARGE SCALE GENOMIC DNA]</scope>
    <source>
        <strain evidence="2">CFBP 6623</strain>
    </source>
</reference>
<dbReference type="AlphaFoldDB" id="A0A1S7SB35"/>
<keyword evidence="2" id="KW-1185">Reference proteome</keyword>
<proteinExistence type="predicted"/>
<dbReference type="STRING" id="1183432.AGR3A_pa70101"/>
<accession>A0A1S7SB35</accession>
<dbReference type="EMBL" id="FBWK01000071">
    <property type="protein sequence ID" value="CUX65507.1"/>
    <property type="molecule type" value="Genomic_DNA"/>
</dbReference>